<feature type="compositionally biased region" description="Polar residues" evidence="1">
    <location>
        <begin position="29"/>
        <end position="40"/>
    </location>
</feature>
<feature type="compositionally biased region" description="Basic residues" evidence="1">
    <location>
        <begin position="371"/>
        <end position="380"/>
    </location>
</feature>
<feature type="compositionally biased region" description="Low complexity" evidence="1">
    <location>
        <begin position="381"/>
        <end position="406"/>
    </location>
</feature>
<evidence type="ECO:0000313" key="3">
    <source>
        <dbReference type="Proteomes" id="UP000054771"/>
    </source>
</evidence>
<dbReference type="OrthoDB" id="10479207at2759"/>
<feature type="region of interest" description="Disordered" evidence="1">
    <location>
        <begin position="428"/>
        <end position="453"/>
    </location>
</feature>
<protein>
    <submittedName>
        <fullName evidence="2">Uncharacterized protein</fullName>
    </submittedName>
</protein>
<keyword evidence="3" id="KW-1185">Reference proteome</keyword>
<dbReference type="EMBL" id="CDMC01000008">
    <property type="protein sequence ID" value="CEL06989.1"/>
    <property type="molecule type" value="Genomic_DNA"/>
</dbReference>
<evidence type="ECO:0000313" key="2">
    <source>
        <dbReference type="EMBL" id="CEL06989.1"/>
    </source>
</evidence>
<feature type="compositionally biased region" description="Basic and acidic residues" evidence="1">
    <location>
        <begin position="44"/>
        <end position="67"/>
    </location>
</feature>
<reference evidence="3" key="1">
    <citation type="journal article" date="2016" name="Genome Announc.">
        <title>Draft genome sequences of fungus Aspergillus calidoustus.</title>
        <authorList>
            <person name="Horn F."/>
            <person name="Linde J."/>
            <person name="Mattern D.J."/>
            <person name="Walther G."/>
            <person name="Guthke R."/>
            <person name="Scherlach K."/>
            <person name="Martin K."/>
            <person name="Brakhage A.A."/>
            <person name="Petzke L."/>
            <person name="Valiante V."/>
        </authorList>
    </citation>
    <scope>NUCLEOTIDE SEQUENCE [LARGE SCALE GENOMIC DNA]</scope>
    <source>
        <strain evidence="3">SF006504</strain>
    </source>
</reference>
<dbReference type="AlphaFoldDB" id="A0A0U5G7R8"/>
<gene>
    <name evidence="2" type="ORF">ASPCAL10156</name>
</gene>
<evidence type="ECO:0000256" key="1">
    <source>
        <dbReference type="SAM" id="MobiDB-lite"/>
    </source>
</evidence>
<organism evidence="2 3">
    <name type="scientific">Aspergillus calidoustus</name>
    <dbReference type="NCBI Taxonomy" id="454130"/>
    <lineage>
        <taxon>Eukaryota</taxon>
        <taxon>Fungi</taxon>
        <taxon>Dikarya</taxon>
        <taxon>Ascomycota</taxon>
        <taxon>Pezizomycotina</taxon>
        <taxon>Eurotiomycetes</taxon>
        <taxon>Eurotiomycetidae</taxon>
        <taxon>Eurotiales</taxon>
        <taxon>Aspergillaceae</taxon>
        <taxon>Aspergillus</taxon>
        <taxon>Aspergillus subgen. Nidulantes</taxon>
    </lineage>
</organism>
<feature type="region of interest" description="Disordered" evidence="1">
    <location>
        <begin position="355"/>
        <end position="408"/>
    </location>
</feature>
<dbReference type="Proteomes" id="UP000054771">
    <property type="component" value="Unassembled WGS sequence"/>
</dbReference>
<sequence>MSAPAPPSDPSNNGGGNNAPTEKDKNTSKDTAQSQSQSQPKDGGGPKEKNPPAPKNDKSKTKEKDTPQSESESESESGSGSSSSSDSDSESSSSESESEPEPAAECSNKKCLKLKSFCKPCLEAATKICSSIPHSQIESRAGWFPITVTVHVTGTQQEIQTWVWKQISRLHLFYPTRTLRWSKLRGEHKHPRVRVCAVERARDASAGGGNFADFTDLTSPTPGMLSVQEVSWQETTKVFAKKAARNAGGGMGSEEAQARRMARAKLPWWAKERARSAEREVLMLVDFPDEIKEEDEVLKLYLGGFGKRFEVVEVKFPGPETTWNAHRLAWWVYTHPAQNGDRGISVDFLKAARKARKARKAKKAEKERKAREARKRRSRSRSASQPQQQQPQQQQWQQPQQQQPQQTQWFQLRPAPIAWVTPISVDPNYFPTPPPQTPRLPTAREASRMKTKTPRWMKSIAFKP</sequence>
<feature type="compositionally biased region" description="Low complexity" evidence="1">
    <location>
        <begin position="76"/>
        <end position="95"/>
    </location>
</feature>
<proteinExistence type="predicted"/>
<accession>A0A0U5G7R8</accession>
<name>A0A0U5G7R8_ASPCI</name>
<feature type="region of interest" description="Disordered" evidence="1">
    <location>
        <begin position="1"/>
        <end position="105"/>
    </location>
</feature>